<dbReference type="Proteomes" id="UP000641386">
    <property type="component" value="Unassembled WGS sequence"/>
</dbReference>
<evidence type="ECO:0000313" key="1">
    <source>
        <dbReference type="EMBL" id="GHF05661.1"/>
    </source>
</evidence>
<reference evidence="1" key="1">
    <citation type="journal article" date="2014" name="Int. J. Syst. Evol. Microbiol.">
        <title>Complete genome sequence of Corynebacterium casei LMG S-19264T (=DSM 44701T), isolated from a smear-ripened cheese.</title>
        <authorList>
            <consortium name="US DOE Joint Genome Institute (JGI-PGF)"/>
            <person name="Walter F."/>
            <person name="Albersmeier A."/>
            <person name="Kalinowski J."/>
            <person name="Ruckert C."/>
        </authorList>
    </citation>
    <scope>NUCLEOTIDE SEQUENCE</scope>
    <source>
        <strain evidence="1">JCM 3302</strain>
    </source>
</reference>
<accession>A0A919AGE5</accession>
<keyword evidence="2" id="KW-1185">Reference proteome</keyword>
<protein>
    <submittedName>
        <fullName evidence="1">Uncharacterized protein</fullName>
    </submittedName>
</protein>
<proteinExistence type="predicted"/>
<comment type="caution">
    <text evidence="1">The sequence shown here is derived from an EMBL/GenBank/DDBJ whole genome shotgun (WGS) entry which is preliminary data.</text>
</comment>
<dbReference type="EMBL" id="BNBC01000049">
    <property type="protein sequence ID" value="GHF05661.1"/>
    <property type="molecule type" value="Genomic_DNA"/>
</dbReference>
<reference evidence="1" key="2">
    <citation type="submission" date="2020-09" db="EMBL/GenBank/DDBJ databases">
        <authorList>
            <person name="Sun Q."/>
            <person name="Ohkuma M."/>
        </authorList>
    </citation>
    <scope>NUCLEOTIDE SEQUENCE</scope>
    <source>
        <strain evidence="1">JCM 3302</strain>
    </source>
</reference>
<organism evidence="1 2">
    <name type="scientific">Streptomyces spiralis</name>
    <dbReference type="NCBI Taxonomy" id="66376"/>
    <lineage>
        <taxon>Bacteria</taxon>
        <taxon>Bacillati</taxon>
        <taxon>Actinomycetota</taxon>
        <taxon>Actinomycetes</taxon>
        <taxon>Kitasatosporales</taxon>
        <taxon>Streptomycetaceae</taxon>
        <taxon>Streptomyces</taxon>
    </lineage>
</organism>
<dbReference type="RefSeq" id="WP_189906966.1">
    <property type="nucleotide sequence ID" value="NZ_BNBC01000049.1"/>
</dbReference>
<sequence length="110" mass="11360">MVNQSCAAAYSRIPAAREVALGEANGVEGVAASGFRAPRGYGVVDGLRGCLGMLPLLPGQVQEAAAGDARQFGFVEVADPVGLFIRPSLAELFGRLAGGAFDSCRSSRCW</sequence>
<dbReference type="AlphaFoldDB" id="A0A919AGE5"/>
<gene>
    <name evidence="1" type="ORF">GCM10014715_72170</name>
</gene>
<evidence type="ECO:0000313" key="2">
    <source>
        <dbReference type="Proteomes" id="UP000641386"/>
    </source>
</evidence>
<name>A0A919AGE5_9ACTN</name>